<evidence type="ECO:0000256" key="3">
    <source>
        <dbReference type="ARBA" id="ARBA00022801"/>
    </source>
</evidence>
<comment type="caution">
    <text evidence="6">The sequence shown here is derived from an EMBL/GenBank/DDBJ whole genome shotgun (WGS) entry which is preliminary data.</text>
</comment>
<dbReference type="EMBL" id="JBBWWR010000011">
    <property type="protein sequence ID" value="KAK8959638.1"/>
    <property type="molecule type" value="Genomic_DNA"/>
</dbReference>
<dbReference type="Gene3D" id="3.40.395.10">
    <property type="entry name" value="Adenoviral Proteinase, Chain A"/>
    <property type="match status" value="1"/>
</dbReference>
<dbReference type="PANTHER" id="PTHR12606">
    <property type="entry name" value="SENTRIN/SUMO-SPECIFIC PROTEASE"/>
    <property type="match status" value="1"/>
</dbReference>
<name>A0ABR2M6G1_9ASPA</name>
<dbReference type="InterPro" id="IPR003653">
    <property type="entry name" value="Peptidase_C48_C"/>
</dbReference>
<evidence type="ECO:0000256" key="4">
    <source>
        <dbReference type="ARBA" id="ARBA00022807"/>
    </source>
</evidence>
<feature type="domain" description="Ubiquitin-like protease family profile" evidence="5">
    <location>
        <begin position="1"/>
        <end position="86"/>
    </location>
</feature>
<organism evidence="6 7">
    <name type="scientific">Platanthera guangdongensis</name>
    <dbReference type="NCBI Taxonomy" id="2320717"/>
    <lineage>
        <taxon>Eukaryota</taxon>
        <taxon>Viridiplantae</taxon>
        <taxon>Streptophyta</taxon>
        <taxon>Embryophyta</taxon>
        <taxon>Tracheophyta</taxon>
        <taxon>Spermatophyta</taxon>
        <taxon>Magnoliopsida</taxon>
        <taxon>Liliopsida</taxon>
        <taxon>Asparagales</taxon>
        <taxon>Orchidaceae</taxon>
        <taxon>Orchidoideae</taxon>
        <taxon>Orchideae</taxon>
        <taxon>Orchidinae</taxon>
        <taxon>Platanthera</taxon>
    </lineage>
</organism>
<gene>
    <name evidence="6" type="ORF">KSP40_PGU011478</name>
</gene>
<dbReference type="PANTHER" id="PTHR12606:SF141">
    <property type="entry name" value="GH15225P-RELATED"/>
    <property type="match status" value="1"/>
</dbReference>
<reference evidence="6 7" key="1">
    <citation type="journal article" date="2022" name="Nat. Plants">
        <title>Genomes of leafy and leafless Platanthera orchids illuminate the evolution of mycoheterotrophy.</title>
        <authorList>
            <person name="Li M.H."/>
            <person name="Liu K.W."/>
            <person name="Li Z."/>
            <person name="Lu H.C."/>
            <person name="Ye Q.L."/>
            <person name="Zhang D."/>
            <person name="Wang J.Y."/>
            <person name="Li Y.F."/>
            <person name="Zhong Z.M."/>
            <person name="Liu X."/>
            <person name="Yu X."/>
            <person name="Liu D.K."/>
            <person name="Tu X.D."/>
            <person name="Liu B."/>
            <person name="Hao Y."/>
            <person name="Liao X.Y."/>
            <person name="Jiang Y.T."/>
            <person name="Sun W.H."/>
            <person name="Chen J."/>
            <person name="Chen Y.Q."/>
            <person name="Ai Y."/>
            <person name="Zhai J.W."/>
            <person name="Wu S.S."/>
            <person name="Zhou Z."/>
            <person name="Hsiao Y.Y."/>
            <person name="Wu W.L."/>
            <person name="Chen Y.Y."/>
            <person name="Lin Y.F."/>
            <person name="Hsu J.L."/>
            <person name="Li C.Y."/>
            <person name="Wang Z.W."/>
            <person name="Zhao X."/>
            <person name="Zhong W.Y."/>
            <person name="Ma X.K."/>
            <person name="Ma L."/>
            <person name="Huang J."/>
            <person name="Chen G.Z."/>
            <person name="Huang M.Z."/>
            <person name="Huang L."/>
            <person name="Peng D.H."/>
            <person name="Luo Y.B."/>
            <person name="Zou S.Q."/>
            <person name="Chen S.P."/>
            <person name="Lan S."/>
            <person name="Tsai W.C."/>
            <person name="Van de Peer Y."/>
            <person name="Liu Z.J."/>
        </authorList>
    </citation>
    <scope>NUCLEOTIDE SEQUENCE [LARGE SCALE GENOMIC DNA]</scope>
    <source>
        <strain evidence="6">Lor288</strain>
    </source>
</reference>
<proteinExistence type="inferred from homology"/>
<dbReference type="Proteomes" id="UP001412067">
    <property type="component" value="Unassembled WGS sequence"/>
</dbReference>
<dbReference type="Pfam" id="PF02902">
    <property type="entry name" value="Peptidase_C48"/>
    <property type="match status" value="1"/>
</dbReference>
<evidence type="ECO:0000313" key="6">
    <source>
        <dbReference type="EMBL" id="KAK8959638.1"/>
    </source>
</evidence>
<comment type="similarity">
    <text evidence="1">Belongs to the peptidase C48 family.</text>
</comment>
<dbReference type="SUPFAM" id="SSF54001">
    <property type="entry name" value="Cysteine proteinases"/>
    <property type="match status" value="1"/>
</dbReference>
<evidence type="ECO:0000256" key="2">
    <source>
        <dbReference type="ARBA" id="ARBA00022670"/>
    </source>
</evidence>
<protein>
    <recommendedName>
        <fullName evidence="5">Ubiquitin-like protease family profile domain-containing protein</fullName>
    </recommendedName>
</protein>
<keyword evidence="7" id="KW-1185">Reference proteome</keyword>
<evidence type="ECO:0000259" key="5">
    <source>
        <dbReference type="PROSITE" id="PS50600"/>
    </source>
</evidence>
<keyword evidence="4" id="KW-0788">Thiol protease</keyword>
<dbReference type="InterPro" id="IPR038765">
    <property type="entry name" value="Papain-like_cys_pep_sf"/>
</dbReference>
<keyword evidence="3" id="KW-0378">Hydrolase</keyword>
<evidence type="ECO:0000313" key="7">
    <source>
        <dbReference type="Proteomes" id="UP001412067"/>
    </source>
</evidence>
<sequence>MPCHISSHWVLLVCWLKESRWENYDSLQSSLHRVGARANLTALHEDAAQAFPKGFTKWSVVDAVDVPKQENNWDCGIFVMKFMEAILSQTTISWKDHNKLHDDMPQVSRQTC</sequence>
<accession>A0ABR2M6G1</accession>
<keyword evidence="2" id="KW-0645">Protease</keyword>
<evidence type="ECO:0000256" key="1">
    <source>
        <dbReference type="ARBA" id="ARBA00005234"/>
    </source>
</evidence>
<dbReference type="PROSITE" id="PS50600">
    <property type="entry name" value="ULP_PROTEASE"/>
    <property type="match status" value="1"/>
</dbReference>